<dbReference type="Proteomes" id="UP000306147">
    <property type="component" value="Unassembled WGS sequence"/>
</dbReference>
<accession>A0A4S1X2H2</accession>
<protein>
    <submittedName>
        <fullName evidence="1">DUF1287 domain-containing protein</fullName>
    </submittedName>
</protein>
<dbReference type="Pfam" id="PF06940">
    <property type="entry name" value="DUF1287"/>
    <property type="match status" value="1"/>
</dbReference>
<dbReference type="EMBL" id="SRXT01000007">
    <property type="protein sequence ID" value="TGX50119.1"/>
    <property type="molecule type" value="Genomic_DNA"/>
</dbReference>
<dbReference type="PROSITE" id="PS51318">
    <property type="entry name" value="TAT"/>
    <property type="match status" value="1"/>
</dbReference>
<proteinExistence type="predicted"/>
<organism evidence="1 2">
    <name type="scientific">Sphingomonas gei</name>
    <dbReference type="NCBI Taxonomy" id="1395960"/>
    <lineage>
        <taxon>Bacteria</taxon>
        <taxon>Pseudomonadati</taxon>
        <taxon>Pseudomonadota</taxon>
        <taxon>Alphaproteobacteria</taxon>
        <taxon>Sphingomonadales</taxon>
        <taxon>Sphingomonadaceae</taxon>
        <taxon>Sphingomonas</taxon>
    </lineage>
</organism>
<dbReference type="PIRSF" id="PIRSF011444">
    <property type="entry name" value="DUF1287"/>
    <property type="match status" value="1"/>
</dbReference>
<dbReference type="OrthoDB" id="114026at2"/>
<evidence type="ECO:0000313" key="1">
    <source>
        <dbReference type="EMBL" id="TGX50119.1"/>
    </source>
</evidence>
<dbReference type="PROSITE" id="PS51257">
    <property type="entry name" value="PROKAR_LIPOPROTEIN"/>
    <property type="match status" value="1"/>
</dbReference>
<gene>
    <name evidence="1" type="ORF">E5A73_16975</name>
</gene>
<dbReference type="InterPro" id="IPR009706">
    <property type="entry name" value="DUF1287"/>
</dbReference>
<dbReference type="InterPro" id="IPR006311">
    <property type="entry name" value="TAT_signal"/>
</dbReference>
<name>A0A4S1X2H2_9SPHN</name>
<reference evidence="1 2" key="1">
    <citation type="submission" date="2019-04" db="EMBL/GenBank/DDBJ databases">
        <title>Sphingomonas psychrotolerans sp. nov., isolated from soil in the Tianshan Mountains, Xinjiang, China.</title>
        <authorList>
            <person name="Luo Y."/>
            <person name="Sheng H."/>
        </authorList>
    </citation>
    <scope>NUCLEOTIDE SEQUENCE [LARGE SCALE GENOMIC DNA]</scope>
    <source>
        <strain evidence="1 2">ZFGT-11</strain>
    </source>
</reference>
<dbReference type="AlphaFoldDB" id="A0A4S1X2H2"/>
<keyword evidence="2" id="KW-1185">Reference proteome</keyword>
<sequence length="207" mass="22333">MMIDRRTLLLGIAAGLSACGTRAPAAAAPQSRLQSSDRAGKLIAVARAQIGTTLRYDPAYTALAFPNGDVPRAKGVCTDVLIRAYRDAFGVDLQALVHADMRRAFAAYPRKWGLKRPDPSIDHRRVPNLAVFLARMGAQLPIPADGKGWQPGDIFTSIVGGAATHIGLVSDVPGAHAPRILHNIGRGAREEDALRDWPITGRFRWKV</sequence>
<comment type="caution">
    <text evidence="1">The sequence shown here is derived from an EMBL/GenBank/DDBJ whole genome shotgun (WGS) entry which is preliminary data.</text>
</comment>
<evidence type="ECO:0000313" key="2">
    <source>
        <dbReference type="Proteomes" id="UP000306147"/>
    </source>
</evidence>